<accession>C7YUG8</accession>
<evidence type="ECO:0000313" key="2">
    <source>
        <dbReference type="Proteomes" id="UP000005206"/>
    </source>
</evidence>
<name>C7YUG8_FUSV7</name>
<organism evidence="1 2">
    <name type="scientific">Fusarium vanettenii (strain ATCC MYA-4622 / CBS 123669 / FGSC 9596 / NRRL 45880 / 77-13-4)</name>
    <name type="common">Fusarium solani subsp. pisi</name>
    <dbReference type="NCBI Taxonomy" id="660122"/>
    <lineage>
        <taxon>Eukaryota</taxon>
        <taxon>Fungi</taxon>
        <taxon>Dikarya</taxon>
        <taxon>Ascomycota</taxon>
        <taxon>Pezizomycotina</taxon>
        <taxon>Sordariomycetes</taxon>
        <taxon>Hypocreomycetidae</taxon>
        <taxon>Hypocreales</taxon>
        <taxon>Nectriaceae</taxon>
        <taxon>Fusarium</taxon>
        <taxon>Fusarium solani species complex</taxon>
        <taxon>Fusarium vanettenii</taxon>
    </lineage>
</organism>
<keyword evidence="2" id="KW-1185">Reference proteome</keyword>
<dbReference type="HOGENOM" id="CLU_2184644_0_0_1"/>
<dbReference type="Proteomes" id="UP000005206">
    <property type="component" value="Chromosome 9"/>
</dbReference>
<evidence type="ECO:0000313" key="1">
    <source>
        <dbReference type="EMBL" id="EEU44800.1"/>
    </source>
</evidence>
<gene>
    <name evidence="1" type="ORF">NECHADRAFT_84917</name>
</gene>
<dbReference type="InParanoid" id="C7YUG8"/>
<proteinExistence type="predicted"/>
<dbReference type="KEGG" id="nhe:NECHADRAFT_84917"/>
<dbReference type="RefSeq" id="XP_003050513.1">
    <property type="nucleotide sequence ID" value="XM_003050467.1"/>
</dbReference>
<protein>
    <submittedName>
        <fullName evidence="1">Uncharacterized protein</fullName>
    </submittedName>
</protein>
<dbReference type="OrthoDB" id="5099413at2759"/>
<dbReference type="GeneID" id="9674909"/>
<sequence>MWDFLNSLLKAILEFIYWLVFVKLTNWEKNRLRQMGFESQEELDELMRQRYKDEIGDFSPEQEAELIRRYPKIRGALQHRARFIASRESAGQRLAGFTENSLQYLELTP</sequence>
<dbReference type="VEuPathDB" id="FungiDB:NECHADRAFT_84917"/>
<dbReference type="AlphaFoldDB" id="C7YUG8"/>
<reference evidence="1 2" key="1">
    <citation type="journal article" date="2009" name="PLoS Genet.">
        <title>The genome of Nectria haematococca: contribution of supernumerary chromosomes to gene expansion.</title>
        <authorList>
            <person name="Coleman J.J."/>
            <person name="Rounsley S.D."/>
            <person name="Rodriguez-Carres M."/>
            <person name="Kuo A."/>
            <person name="Wasmann C.C."/>
            <person name="Grimwood J."/>
            <person name="Schmutz J."/>
            <person name="Taga M."/>
            <person name="White G.J."/>
            <person name="Zhou S."/>
            <person name="Schwartz D.C."/>
            <person name="Freitag M."/>
            <person name="Ma L.J."/>
            <person name="Danchin E.G."/>
            <person name="Henrissat B."/>
            <person name="Coutinho P.M."/>
            <person name="Nelson D.R."/>
            <person name="Straney D."/>
            <person name="Napoli C.A."/>
            <person name="Barker B.M."/>
            <person name="Gribskov M."/>
            <person name="Rep M."/>
            <person name="Kroken S."/>
            <person name="Molnar I."/>
            <person name="Rensing C."/>
            <person name="Kennell J.C."/>
            <person name="Zamora J."/>
            <person name="Farman M.L."/>
            <person name="Selker E.U."/>
            <person name="Salamov A."/>
            <person name="Shapiro H."/>
            <person name="Pangilinan J."/>
            <person name="Lindquist E."/>
            <person name="Lamers C."/>
            <person name="Grigoriev I.V."/>
            <person name="Geiser D.M."/>
            <person name="Covert S.F."/>
            <person name="Temporini E."/>
            <person name="Vanetten H.D."/>
        </authorList>
    </citation>
    <scope>NUCLEOTIDE SEQUENCE [LARGE SCALE GENOMIC DNA]</scope>
    <source>
        <strain evidence="2">ATCC MYA-4622 / CBS 123669 / FGSC 9596 / NRRL 45880 / 77-13-4</strain>
    </source>
</reference>
<dbReference type="EMBL" id="GG698900">
    <property type="protein sequence ID" value="EEU44800.1"/>
    <property type="molecule type" value="Genomic_DNA"/>
</dbReference>